<dbReference type="InterPro" id="IPR026960">
    <property type="entry name" value="RVT-Znf"/>
</dbReference>
<evidence type="ECO:0000313" key="3">
    <source>
        <dbReference type="EMBL" id="SPC78077.1"/>
    </source>
</evidence>
<dbReference type="Pfam" id="PF03372">
    <property type="entry name" value="Exo_endo_phos"/>
    <property type="match status" value="1"/>
</dbReference>
<evidence type="ECO:0000259" key="2">
    <source>
        <dbReference type="PROSITE" id="PS50158"/>
    </source>
</evidence>
<organism evidence="3">
    <name type="scientific">Fagus sylvatica</name>
    <name type="common">Beechnut</name>
    <dbReference type="NCBI Taxonomy" id="28930"/>
    <lineage>
        <taxon>Eukaryota</taxon>
        <taxon>Viridiplantae</taxon>
        <taxon>Streptophyta</taxon>
        <taxon>Embryophyta</taxon>
        <taxon>Tracheophyta</taxon>
        <taxon>Spermatophyta</taxon>
        <taxon>Magnoliopsida</taxon>
        <taxon>eudicotyledons</taxon>
        <taxon>Gunneridae</taxon>
        <taxon>Pentapetalae</taxon>
        <taxon>rosids</taxon>
        <taxon>fabids</taxon>
        <taxon>Fagales</taxon>
        <taxon>Fagaceae</taxon>
        <taxon>Fagus</taxon>
    </lineage>
</organism>
<dbReference type="InterPro" id="IPR025836">
    <property type="entry name" value="Zn_knuckle_CX2CX4HX4C"/>
</dbReference>
<dbReference type="GO" id="GO:0003676">
    <property type="term" value="F:nucleic acid binding"/>
    <property type="evidence" value="ECO:0007669"/>
    <property type="project" value="InterPro"/>
</dbReference>
<feature type="domain" description="CCHC-type" evidence="2">
    <location>
        <begin position="168"/>
        <end position="183"/>
    </location>
</feature>
<dbReference type="EMBL" id="OIVN01000310">
    <property type="protein sequence ID" value="SPC78077.1"/>
    <property type="molecule type" value="Genomic_DNA"/>
</dbReference>
<dbReference type="CDD" id="cd06222">
    <property type="entry name" value="RNase_H_like"/>
    <property type="match status" value="1"/>
</dbReference>
<keyword evidence="1" id="KW-0862">Zinc</keyword>
<dbReference type="Pfam" id="PF14392">
    <property type="entry name" value="zf-CCHC_4"/>
    <property type="match status" value="1"/>
</dbReference>
<dbReference type="GO" id="GO:0008270">
    <property type="term" value="F:zinc ion binding"/>
    <property type="evidence" value="ECO:0007669"/>
    <property type="project" value="UniProtKB-KW"/>
</dbReference>
<dbReference type="Gene3D" id="3.60.10.10">
    <property type="entry name" value="Endonuclease/exonuclease/phosphatase"/>
    <property type="match status" value="1"/>
</dbReference>
<dbReference type="PANTHER" id="PTHR33116:SF86">
    <property type="entry name" value="REVERSE TRANSCRIPTASE DOMAIN-CONTAINING PROTEIN"/>
    <property type="match status" value="1"/>
</dbReference>
<dbReference type="Pfam" id="PF14111">
    <property type="entry name" value="DUF4283"/>
    <property type="match status" value="1"/>
</dbReference>
<protein>
    <recommendedName>
        <fullName evidence="2">CCHC-type domain-containing protein</fullName>
    </recommendedName>
</protein>
<dbReference type="InterPro" id="IPR002156">
    <property type="entry name" value="RNaseH_domain"/>
</dbReference>
<dbReference type="PROSITE" id="PS50158">
    <property type="entry name" value="ZF_CCHC"/>
    <property type="match status" value="1"/>
</dbReference>
<dbReference type="InterPro" id="IPR005135">
    <property type="entry name" value="Endo/exonuclease/phosphatase"/>
</dbReference>
<reference evidence="3" key="1">
    <citation type="submission" date="2018-02" db="EMBL/GenBank/DDBJ databases">
        <authorList>
            <person name="Cohen D.B."/>
            <person name="Kent A.D."/>
        </authorList>
    </citation>
    <scope>NUCLEOTIDE SEQUENCE</scope>
</reference>
<dbReference type="GO" id="GO:0004523">
    <property type="term" value="F:RNA-DNA hybrid ribonuclease activity"/>
    <property type="evidence" value="ECO:0007669"/>
    <property type="project" value="InterPro"/>
</dbReference>
<dbReference type="PANTHER" id="PTHR33116">
    <property type="entry name" value="REVERSE TRANSCRIPTASE ZINC-BINDING DOMAIN-CONTAINING PROTEIN-RELATED-RELATED"/>
    <property type="match status" value="1"/>
</dbReference>
<dbReference type="InterPro" id="IPR044730">
    <property type="entry name" value="RNase_H-like_dom_plant"/>
</dbReference>
<keyword evidence="1" id="KW-0863">Zinc-finger</keyword>
<evidence type="ECO:0000256" key="1">
    <source>
        <dbReference type="PROSITE-ProRule" id="PRU00047"/>
    </source>
</evidence>
<dbReference type="InterPro" id="IPR001878">
    <property type="entry name" value="Znf_CCHC"/>
</dbReference>
<gene>
    <name evidence="3" type="ORF">FSB_LOCUS5959</name>
</gene>
<dbReference type="Pfam" id="PF13966">
    <property type="entry name" value="zf-RVT"/>
    <property type="match status" value="1"/>
</dbReference>
<keyword evidence="1" id="KW-0479">Metal-binding</keyword>
<accession>A0A2N9EGI4</accession>
<dbReference type="SUPFAM" id="SSF56219">
    <property type="entry name" value="DNase I-like"/>
    <property type="match status" value="1"/>
</dbReference>
<sequence>MLLGKVLSSKVFSKTVVKEIVLKAWNTAFEVEVAVLEKNIFLFSFQHERDIRRVWDRRPWSFKEEHVVLKKYESEWTLNDVDFSVTDFWVQVHGLPLDRQNLLNLQRIGRIMGRVLNTDLSGSGWKHFIRVRVEMDVGKSLCIWFPMNREKLSALWIPFKYEKLGNFCYKCGLLGHEVKACRDGEVQALLKKVEDNNSLRNPVGNGLVEPNPSLTDQALIKVSKVWEQMQQRVPMDQLENWVESLEAAAGMEGTVTVQQCDVEAPASVKRLSLHFKNAKTSHPSVSGTQAVNQLDLVLIEPISLNLVKSISGAPQPSGPPIKYAVKPNATIEVPSRINIDLGHLGEKRKMEDVLILPSYYSPYGRGGGPYHAPSSSMRLLSWNCWGAGRPPTVRAIKALAGKKGPDVLFMAETKIKAPKVDRLRLAMGFNSSFCVDSIGSAGGLTLFWSLGVDIEVVYSNNNCIAALMYSDPPKSSWLLIGVYGPPYLAMRRKFWRLMEDIIEGFSGQWFMIGDLNSISSPSDKRGGTSSSWGSSKFFKVFVDNVGAIDLGFNGPRFTWSNRIIGLANIRERLDRGLCNVDWGSRPFRFEAMWVKDGSSVDVVQGAWDIPVEEVENNDLSKVPDLQEVRDVVWSMHPLKASGPDGLLGLFFKHYWPIVRDQVVAAVQSFFRVLKAIGFDTKIIDLIFQCISTVSFTLLLNGCKSASFSPSKGIRQGDPLPLYLFILCSEVLARLINRDVERGQINGLKIAPRAPPISKLLYADDVLLFCGAKINEVSSLLRCVEKYCVWSSQLVSIDKSGVFVSKGVHPHFCRQIKDQWGFKTLPKDAKYLRLPLFLTHKKAKDFSFVKERLESKVLGWKRKCLSWSGRAILIKSVAQSIPSYAMSAFKLLKGLCFELDAMFRKFWWNPSKDGSRYFTPMAWTKLCKLLCDGGLGFRSFQTANEALIAKLAWWVLSIRDSFCIKVLRAKYKVGPKWLDSSLASNASFSWRGLESSKALLCNEACKLVGSGENTLVWEDPWVPDLPAFRPHPKNELVPKLSWSVAHFMKPDKSDWDIDLLKQVFYDLSVHAILNIPKWSSVEKDKWIWTKTPNGILTTKSAFKEILTETNSIVANPLLSKIWKLQLHDRLKMHLWRLAASLLPTKDIIFRFASALDSGCVLCENHVEFAVHLFWECSLVRAIWFVSKWRIHIDQLLISSPCQLVQLIVDPPNELNIDNSDKIAFTLYGSLILDQIWKVRNLKVHEGTEVEIVKLMRNLASLDREHFMLKGVLLKFHTKGKKCMLVEAFRDWRGIVVLALTKKVNTTIPLQAEAEALAWAVLVVADLGVERVTIESDSKSCVDCIHGVVSDAP</sequence>
<dbReference type="InterPro" id="IPR025558">
    <property type="entry name" value="DUF4283"/>
</dbReference>
<proteinExistence type="predicted"/>
<dbReference type="Pfam" id="PF13456">
    <property type="entry name" value="RVT_3"/>
    <property type="match status" value="1"/>
</dbReference>
<dbReference type="InterPro" id="IPR036691">
    <property type="entry name" value="Endo/exonu/phosph_ase_sf"/>
</dbReference>
<name>A0A2N9EGI4_FAGSY</name>